<reference evidence="1" key="1">
    <citation type="submission" date="2022-01" db="EMBL/GenBank/DDBJ databases">
        <title>Novel bile acid biosynthetic pathways are enriched in the microbiome of centenarians.</title>
        <authorList>
            <person name="Sato Y."/>
            <person name="Atarashi K."/>
            <person name="Plichta R.D."/>
            <person name="Arai Y."/>
            <person name="Sasajima S."/>
            <person name="Kearney M.S."/>
            <person name="Suda W."/>
            <person name="Takeshita K."/>
            <person name="Sasaki T."/>
            <person name="Okamoto S."/>
            <person name="Skelly N.A."/>
            <person name="Okamura Y."/>
            <person name="Vlamakis H."/>
            <person name="Li Y."/>
            <person name="Tanoue T."/>
            <person name="Takei H."/>
            <person name="Nittono H."/>
            <person name="Narushima S."/>
            <person name="Irie J."/>
            <person name="Itoh H."/>
            <person name="Moriya K."/>
            <person name="Sugiura Y."/>
            <person name="Suematsu M."/>
            <person name="Moritoki N."/>
            <person name="Shibata S."/>
            <person name="Littman R.D."/>
            <person name="Fischbach A.M."/>
            <person name="Uwamino Y."/>
            <person name="Inoue T."/>
            <person name="Honda A."/>
            <person name="Hattori M."/>
            <person name="Murai T."/>
            <person name="Xavier J.R."/>
            <person name="Hirose N."/>
            <person name="Honda K."/>
        </authorList>
    </citation>
    <scope>NUCLEOTIDE SEQUENCE</scope>
    <source>
        <strain evidence="1">CE91-St16</strain>
    </source>
</reference>
<organism evidence="1 2">
    <name type="scientific">Alistipes finegoldii</name>
    <dbReference type="NCBI Taxonomy" id="214856"/>
    <lineage>
        <taxon>Bacteria</taxon>
        <taxon>Pseudomonadati</taxon>
        <taxon>Bacteroidota</taxon>
        <taxon>Bacteroidia</taxon>
        <taxon>Bacteroidales</taxon>
        <taxon>Rikenellaceae</taxon>
        <taxon>Alistipes</taxon>
    </lineage>
</organism>
<proteinExistence type="predicted"/>
<dbReference type="EMBL" id="BQOL01000002">
    <property type="protein sequence ID" value="GKI19826.1"/>
    <property type="molecule type" value="Genomic_DNA"/>
</dbReference>
<sequence>MPAIEDRPSYDEDMMSIALAGITQRQKKKRSRTYTFVQKRSIDFTEEIWSIIEAHRKLPGIQDNLRETIYKGLLLLKEKENL</sequence>
<evidence type="ECO:0000313" key="1">
    <source>
        <dbReference type="EMBL" id="GKI19826.1"/>
    </source>
</evidence>
<dbReference type="Proteomes" id="UP001055105">
    <property type="component" value="Unassembled WGS sequence"/>
</dbReference>
<comment type="caution">
    <text evidence="1">The sequence shown here is derived from an EMBL/GenBank/DDBJ whole genome shotgun (WGS) entry which is preliminary data.</text>
</comment>
<evidence type="ECO:0000313" key="2">
    <source>
        <dbReference type="Proteomes" id="UP001055105"/>
    </source>
</evidence>
<accession>A0AA37NMB0</accession>
<dbReference type="RefSeq" id="WP_009597056.1">
    <property type="nucleotide sequence ID" value="NZ_AP025581.1"/>
</dbReference>
<name>A0AA37NMB0_9BACT</name>
<dbReference type="AlphaFoldDB" id="A0AA37NMB0"/>
<gene>
    <name evidence="1" type="ORF">CE91St16_27340</name>
</gene>
<protein>
    <submittedName>
        <fullName evidence="1">Uncharacterized protein</fullName>
    </submittedName>
</protein>